<keyword evidence="2" id="KW-1185">Reference proteome</keyword>
<dbReference type="EMBL" id="JBHSCN010000004">
    <property type="protein sequence ID" value="MFC4242964.1"/>
    <property type="molecule type" value="Genomic_DNA"/>
</dbReference>
<name>A0ABV8Q739_9MICO</name>
<dbReference type="RefSeq" id="WP_390227928.1">
    <property type="nucleotide sequence ID" value="NZ_JBHSCN010000004.1"/>
</dbReference>
<evidence type="ECO:0008006" key="3">
    <source>
        <dbReference type="Google" id="ProtNLM"/>
    </source>
</evidence>
<evidence type="ECO:0000313" key="1">
    <source>
        <dbReference type="EMBL" id="MFC4242964.1"/>
    </source>
</evidence>
<sequence length="166" mass="18458">MPEPKTNLVFDIHIYVDNLVGPESSWPRIQELRPSTRNASADCVSIMFYDGPRDYALFASPHIIHNATRILRDAGLSADLINGHINDLLEVISETGGAVVEPATNRDRGIGDFEDNQILNLAAAVDALLIISDDTDLTPLSPWNGRLILGPHEFVRRHVSANRRRR</sequence>
<reference evidence="2" key="1">
    <citation type="journal article" date="2019" name="Int. J. Syst. Evol. Microbiol.">
        <title>The Global Catalogue of Microorganisms (GCM) 10K type strain sequencing project: providing services to taxonomists for standard genome sequencing and annotation.</title>
        <authorList>
            <consortium name="The Broad Institute Genomics Platform"/>
            <consortium name="The Broad Institute Genome Sequencing Center for Infectious Disease"/>
            <person name="Wu L."/>
            <person name="Ma J."/>
        </authorList>
    </citation>
    <scope>NUCLEOTIDE SEQUENCE [LARGE SCALE GENOMIC DNA]</scope>
    <source>
        <strain evidence="2">CGMCC 1.10363</strain>
    </source>
</reference>
<comment type="caution">
    <text evidence="1">The sequence shown here is derived from an EMBL/GenBank/DDBJ whole genome shotgun (WGS) entry which is preliminary data.</text>
</comment>
<evidence type="ECO:0000313" key="2">
    <source>
        <dbReference type="Proteomes" id="UP001595900"/>
    </source>
</evidence>
<protein>
    <recommendedName>
        <fullName evidence="3">PIN domain-containing protein</fullName>
    </recommendedName>
</protein>
<dbReference type="Proteomes" id="UP001595900">
    <property type="component" value="Unassembled WGS sequence"/>
</dbReference>
<accession>A0ABV8Q739</accession>
<proteinExistence type="predicted"/>
<organism evidence="1 2">
    <name type="scientific">Gryllotalpicola reticulitermitis</name>
    <dbReference type="NCBI Taxonomy" id="1184153"/>
    <lineage>
        <taxon>Bacteria</taxon>
        <taxon>Bacillati</taxon>
        <taxon>Actinomycetota</taxon>
        <taxon>Actinomycetes</taxon>
        <taxon>Micrococcales</taxon>
        <taxon>Microbacteriaceae</taxon>
        <taxon>Gryllotalpicola</taxon>
    </lineage>
</organism>
<gene>
    <name evidence="1" type="ORF">ACFOYW_06240</name>
</gene>